<evidence type="ECO:0008006" key="7">
    <source>
        <dbReference type="Google" id="ProtNLM"/>
    </source>
</evidence>
<evidence type="ECO:0000256" key="1">
    <source>
        <dbReference type="ARBA" id="ARBA00010609"/>
    </source>
</evidence>
<dbReference type="AlphaFoldDB" id="V4TA66"/>
<dbReference type="EMBL" id="KI536799">
    <property type="protein sequence ID" value="ESR48430.1"/>
    <property type="molecule type" value="Genomic_DNA"/>
</dbReference>
<dbReference type="eggNOG" id="KOG1263">
    <property type="taxonomic scope" value="Eukaryota"/>
</dbReference>
<dbReference type="PANTHER" id="PTHR11709:SF296">
    <property type="entry name" value="MULTI-COPPER OXIDASE TYPE I FAMILY PROTEIN"/>
    <property type="match status" value="1"/>
</dbReference>
<accession>V4TA66</accession>
<dbReference type="PANTHER" id="PTHR11709">
    <property type="entry name" value="MULTI-COPPER OXIDASE"/>
    <property type="match status" value="1"/>
</dbReference>
<dbReference type="KEGG" id="cic:CICLE_v10003561mg"/>
<dbReference type="Gene3D" id="2.60.40.420">
    <property type="entry name" value="Cupredoxins - blue copper proteins"/>
    <property type="match status" value="2"/>
</dbReference>
<keyword evidence="6" id="KW-1185">Reference proteome</keyword>
<dbReference type="SUPFAM" id="SSF49503">
    <property type="entry name" value="Cupredoxins"/>
    <property type="match status" value="2"/>
</dbReference>
<evidence type="ECO:0000313" key="5">
    <source>
        <dbReference type="EMBL" id="ESR48430.1"/>
    </source>
</evidence>
<reference evidence="5 6" key="1">
    <citation type="submission" date="2013-10" db="EMBL/GenBank/DDBJ databases">
        <authorList>
            <consortium name="International Citrus Genome Consortium"/>
            <person name="Jenkins J."/>
            <person name="Schmutz J."/>
            <person name="Prochnik S."/>
            <person name="Rokhsar D."/>
            <person name="Gmitter F."/>
            <person name="Ollitrault P."/>
            <person name="Machado M."/>
            <person name="Talon M."/>
            <person name="Wincker P."/>
            <person name="Jaillon O."/>
            <person name="Morgante M."/>
        </authorList>
    </citation>
    <scope>NUCLEOTIDE SEQUENCE</scope>
    <source>
        <strain evidence="6">cv. Clemenules</strain>
    </source>
</reference>
<name>V4TA66_CITCL</name>
<protein>
    <recommendedName>
        <fullName evidence="7">Plastocyanin-like domain-containing protein</fullName>
    </recommendedName>
</protein>
<dbReference type="InterPro" id="IPR045087">
    <property type="entry name" value="Cu-oxidase_fam"/>
</dbReference>
<organism evidence="5 6">
    <name type="scientific">Citrus clementina</name>
    <name type="common">Clementine</name>
    <name type="synonym">Citrus deliciosa x Citrus sinensis</name>
    <dbReference type="NCBI Taxonomy" id="85681"/>
    <lineage>
        <taxon>Eukaryota</taxon>
        <taxon>Viridiplantae</taxon>
        <taxon>Streptophyta</taxon>
        <taxon>Embryophyta</taxon>
        <taxon>Tracheophyta</taxon>
        <taxon>Spermatophyta</taxon>
        <taxon>Magnoliopsida</taxon>
        <taxon>eudicotyledons</taxon>
        <taxon>Gunneridae</taxon>
        <taxon>Pentapetalae</taxon>
        <taxon>rosids</taxon>
        <taxon>malvids</taxon>
        <taxon>Sapindales</taxon>
        <taxon>Rutaceae</taxon>
        <taxon>Aurantioideae</taxon>
        <taxon>Citrus</taxon>
    </lineage>
</organism>
<dbReference type="OMA" id="VINVNCH"/>
<dbReference type="Pfam" id="PF07731">
    <property type="entry name" value="Cu-oxidase_2"/>
    <property type="match status" value="1"/>
</dbReference>
<proteinExistence type="inferred from homology"/>
<evidence type="ECO:0000313" key="6">
    <source>
        <dbReference type="Proteomes" id="UP000030687"/>
    </source>
</evidence>
<evidence type="ECO:0000259" key="4">
    <source>
        <dbReference type="Pfam" id="PF07731"/>
    </source>
</evidence>
<gene>
    <name evidence="5" type="ORF">CICLE_v10003561mg</name>
</gene>
<feature type="domain" description="Plastocyanin-like" evidence="4">
    <location>
        <begin position="159"/>
        <end position="265"/>
    </location>
</feature>
<dbReference type="InParanoid" id="V4TA66"/>
<evidence type="ECO:0000256" key="2">
    <source>
        <dbReference type="ARBA" id="ARBA00023180"/>
    </source>
</evidence>
<feature type="non-terminal residue" evidence="5">
    <location>
        <position position="1"/>
    </location>
</feature>
<dbReference type="InterPro" id="IPR011706">
    <property type="entry name" value="Cu-oxidase_C"/>
</dbReference>
<dbReference type="Pfam" id="PF00394">
    <property type="entry name" value="Cu-oxidase"/>
    <property type="match status" value="1"/>
</dbReference>
<sequence>ATYGLRISNIGLKTTINFRIQDHLLLLVETEGSYTLQNFYSSLDVHVGQSYSVLLFGIGIIRYPGSEADPFGPLPSGPHPFDYIFSMEQARSISINISRTLFIKKGLMYDLGMKLRYTLNGISFVHPDTPLKLAEYFQLPYDIASVDISPDSDSPFLTFPTLGTSVINVNCHDFIHIVFYNPLSYLQSYHIDGYNFFVVGIDRGPWDESKMAVYNMVDVVSRYTVYPFSWTAILIKFDNQGTWNLRSQDAESWYLGQELYLELKVLGRMIPQQFLKQLQLQFRQQISLNVEGRPANLYHDF</sequence>
<dbReference type="Proteomes" id="UP000030687">
    <property type="component" value="Unassembled WGS sequence"/>
</dbReference>
<dbReference type="InterPro" id="IPR008972">
    <property type="entry name" value="Cupredoxin"/>
</dbReference>
<feature type="domain" description="Plastocyanin-like" evidence="3">
    <location>
        <begin position="2"/>
        <end position="55"/>
    </location>
</feature>
<dbReference type="Gramene" id="ESR48430">
    <property type="protein sequence ID" value="ESR48430"/>
    <property type="gene ID" value="CICLE_v10003561mg"/>
</dbReference>
<dbReference type="GO" id="GO:0016491">
    <property type="term" value="F:oxidoreductase activity"/>
    <property type="evidence" value="ECO:0007669"/>
    <property type="project" value="InterPro"/>
</dbReference>
<comment type="similarity">
    <text evidence="1">Belongs to the multicopper oxidase family.</text>
</comment>
<dbReference type="GO" id="GO:0005507">
    <property type="term" value="F:copper ion binding"/>
    <property type="evidence" value="ECO:0007669"/>
    <property type="project" value="InterPro"/>
</dbReference>
<evidence type="ECO:0000259" key="3">
    <source>
        <dbReference type="Pfam" id="PF00394"/>
    </source>
</evidence>
<keyword evidence="2" id="KW-0325">Glycoprotein</keyword>
<dbReference type="InterPro" id="IPR001117">
    <property type="entry name" value="Cu-oxidase_2nd"/>
</dbReference>